<evidence type="ECO:0008006" key="5">
    <source>
        <dbReference type="Google" id="ProtNLM"/>
    </source>
</evidence>
<evidence type="ECO:0000313" key="4">
    <source>
        <dbReference type="Proteomes" id="UP001208692"/>
    </source>
</evidence>
<evidence type="ECO:0000313" key="2">
    <source>
        <dbReference type="EMBL" id="GJM52814.1"/>
    </source>
</evidence>
<dbReference type="EMBL" id="BQKB01000018">
    <property type="protein sequence ID" value="GJM52814.1"/>
    <property type="molecule type" value="Genomic_DNA"/>
</dbReference>
<evidence type="ECO:0000313" key="3">
    <source>
        <dbReference type="Proteomes" id="UP001207736"/>
    </source>
</evidence>
<gene>
    <name evidence="1" type="ORF">RCZ15_07240</name>
    <name evidence="2" type="ORF">RCZ16_11310</name>
</gene>
<accession>A0AAV5ATB4</accession>
<proteinExistence type="predicted"/>
<name>A0AAV5ATB4_9FLAO</name>
<dbReference type="AlphaFoldDB" id="A0AAV5ATB4"/>
<reference evidence="1 4" key="1">
    <citation type="submission" date="2021-11" db="EMBL/GenBank/DDBJ databases">
        <title>Draft genome sequence of Capnocytophaga sp. strain KC07075 isolated from cat oral cavity.</title>
        <authorList>
            <person name="Suzuki M."/>
            <person name="Imaoka K."/>
            <person name="Kimura M."/>
            <person name="Morikawa S."/>
            <person name="Maeda K."/>
        </authorList>
    </citation>
    <scope>NUCLEOTIDE SEQUENCE</scope>
    <source>
        <strain evidence="1">KC07075</strain>
        <strain evidence="2 4">KC07079</strain>
    </source>
</reference>
<comment type="caution">
    <text evidence="1">The sequence shown here is derived from an EMBL/GenBank/DDBJ whole genome shotgun (WGS) entry which is preliminary data.</text>
</comment>
<dbReference type="Proteomes" id="UP001207736">
    <property type="component" value="Unassembled WGS sequence"/>
</dbReference>
<keyword evidence="4" id="KW-1185">Reference proteome</keyword>
<sequence length="314" mass="35426">MFVSNKYGDITFLTDATLKDKIKIEVEIKATANNLSDVQSRIKQISVDFNQKSSDVSARTIIRQNNSFFKGFGKKSTINLQINYKISLPVKTQITAENKYGNIFLNKTERDLKIDAEYGSLQLGEIWANTELDLEYITKANINIAKRVNLETSYSTISIEKADRIDLKASYSNFKIESIKQVEASISYGIFDINETNFLNLNGDYTNIAIGKVSNQLSVENDYGTIVIKEILPTTKSVNVNSSYANVSINYHPDWSFDYHFSTTFASLNVPKNLPFTEKNKRIMSSTLKGNKGKSDNVFRVESDYGGVTITERP</sequence>
<protein>
    <recommendedName>
        <fullName evidence="5">Adhesin domain-containing protein</fullName>
    </recommendedName>
</protein>
<dbReference type="Proteomes" id="UP001208692">
    <property type="component" value="Unassembled WGS sequence"/>
</dbReference>
<dbReference type="EMBL" id="BQKA01000012">
    <property type="protein sequence ID" value="GJM49749.1"/>
    <property type="molecule type" value="Genomic_DNA"/>
</dbReference>
<organism evidence="1 3">
    <name type="scientific">Capnocytophaga catalasegens</name>
    <dbReference type="NCBI Taxonomy" id="1004260"/>
    <lineage>
        <taxon>Bacteria</taxon>
        <taxon>Pseudomonadati</taxon>
        <taxon>Bacteroidota</taxon>
        <taxon>Flavobacteriia</taxon>
        <taxon>Flavobacteriales</taxon>
        <taxon>Flavobacteriaceae</taxon>
        <taxon>Capnocytophaga</taxon>
    </lineage>
</organism>
<evidence type="ECO:0000313" key="1">
    <source>
        <dbReference type="EMBL" id="GJM49749.1"/>
    </source>
</evidence>